<evidence type="ECO:0000313" key="2">
    <source>
        <dbReference type="EMBL" id="ABS56193.1"/>
    </source>
</evidence>
<dbReference type="InterPro" id="IPR011990">
    <property type="entry name" value="TPR-like_helical_dom_sf"/>
</dbReference>
<dbReference type="EMBL" id="CP000780">
    <property type="protein sequence ID" value="ABS56193.1"/>
    <property type="molecule type" value="Genomic_DNA"/>
</dbReference>
<dbReference type="GeneID" id="25393936"/>
<dbReference type="InterPro" id="IPR019734">
    <property type="entry name" value="TPR_rpt"/>
</dbReference>
<dbReference type="Gene3D" id="1.25.40.10">
    <property type="entry name" value="Tetratricopeptide repeat domain"/>
    <property type="match status" value="1"/>
</dbReference>
<keyword evidence="1" id="KW-0472">Membrane</keyword>
<sequence length="175" mass="18213" precursor="true">MSSKKKTSSEEKPSTRIPRKYVIALGVIIVICIAIVAGLVLTKQGPWADATANIPVTDEASFMSAGALYCQSVDLANEGNYTGALADANAALAYNVPSLIPLIQSNRAGILVETGNYSEAIDAADVAISAPGNLTTLRAIAYYNKANALEALGRTSEADANYANASALDPTLKHP</sequence>
<dbReference type="Proteomes" id="UP000002408">
    <property type="component" value="Chromosome"/>
</dbReference>
<dbReference type="SUPFAM" id="SSF48452">
    <property type="entry name" value="TPR-like"/>
    <property type="match status" value="1"/>
</dbReference>
<organism evidence="2 3">
    <name type="scientific">Methanoregula boonei (strain DSM 21154 / JCM 14090 / 6A8)</name>
    <dbReference type="NCBI Taxonomy" id="456442"/>
    <lineage>
        <taxon>Archaea</taxon>
        <taxon>Methanobacteriati</taxon>
        <taxon>Methanobacteriota</taxon>
        <taxon>Stenosarchaea group</taxon>
        <taxon>Methanomicrobia</taxon>
        <taxon>Methanomicrobiales</taxon>
        <taxon>Methanoregulaceae</taxon>
        <taxon>Methanoregula</taxon>
    </lineage>
</organism>
<dbReference type="eggNOG" id="arCOG03032">
    <property type="taxonomic scope" value="Archaea"/>
</dbReference>
<dbReference type="SMART" id="SM00028">
    <property type="entry name" value="TPR"/>
    <property type="match status" value="3"/>
</dbReference>
<protein>
    <submittedName>
        <fullName evidence="2">Tetratricopeptide TPR_2 repeat protein</fullName>
    </submittedName>
</protein>
<dbReference type="HOGENOM" id="CLU_1529216_0_0_2"/>
<dbReference type="AlphaFoldDB" id="A7I8Y2"/>
<keyword evidence="3" id="KW-1185">Reference proteome</keyword>
<keyword evidence="1" id="KW-1133">Transmembrane helix</keyword>
<dbReference type="KEGG" id="mbn:Mboo_1676"/>
<keyword evidence="1" id="KW-0812">Transmembrane</keyword>
<dbReference type="RefSeq" id="WP_012107239.1">
    <property type="nucleotide sequence ID" value="NC_009712.1"/>
</dbReference>
<evidence type="ECO:0000313" key="3">
    <source>
        <dbReference type="Proteomes" id="UP000002408"/>
    </source>
</evidence>
<accession>A7I8Y2</accession>
<evidence type="ECO:0000256" key="1">
    <source>
        <dbReference type="SAM" id="Phobius"/>
    </source>
</evidence>
<dbReference type="STRING" id="456442.Mboo_1676"/>
<name>A7I8Y2_METB6</name>
<reference evidence="3" key="1">
    <citation type="journal article" date="2015" name="Microbiology">
        <title>Genome of Methanoregula boonei 6A8 reveals adaptations to oligotrophic peatland environments.</title>
        <authorList>
            <person name="Braeuer S."/>
            <person name="Cadillo-Quiroz H."/>
            <person name="Kyrpides N."/>
            <person name="Woyke T."/>
            <person name="Goodwin L."/>
            <person name="Detter C."/>
            <person name="Podell S."/>
            <person name="Yavitt J.B."/>
            <person name="Zinder S.H."/>
        </authorList>
    </citation>
    <scope>NUCLEOTIDE SEQUENCE [LARGE SCALE GENOMIC DNA]</scope>
    <source>
        <strain evidence="3">DSM 21154 / JCM 14090 / 6A8</strain>
    </source>
</reference>
<feature type="transmembrane region" description="Helical" evidence="1">
    <location>
        <begin position="21"/>
        <end position="41"/>
    </location>
</feature>
<proteinExistence type="predicted"/>
<gene>
    <name evidence="2" type="ordered locus">Mboo_1676</name>
</gene>